<comment type="caution">
    <text evidence="2">The sequence shown here is derived from an EMBL/GenBank/DDBJ whole genome shotgun (WGS) entry which is preliminary data.</text>
</comment>
<keyword evidence="1" id="KW-0812">Transmembrane</keyword>
<reference evidence="2 3" key="1">
    <citation type="submission" date="2021-01" db="EMBL/GenBank/DDBJ databases">
        <title>Genomic Encyclopedia of Type Strains, Phase IV (KMG-IV): sequencing the most valuable type-strain genomes for metagenomic binning, comparative biology and taxonomic classification.</title>
        <authorList>
            <person name="Goeker M."/>
        </authorList>
    </citation>
    <scope>NUCLEOTIDE SEQUENCE [LARGE SCALE GENOMIC DNA]</scope>
    <source>
        <strain evidence="2 3">DSM 25540</strain>
    </source>
</reference>
<organism evidence="2 3">
    <name type="scientific">Geomicrobium sediminis</name>
    <dbReference type="NCBI Taxonomy" id="1347788"/>
    <lineage>
        <taxon>Bacteria</taxon>
        <taxon>Bacillati</taxon>
        <taxon>Bacillota</taxon>
        <taxon>Bacilli</taxon>
        <taxon>Bacillales</taxon>
        <taxon>Geomicrobium</taxon>
    </lineage>
</organism>
<evidence type="ECO:0000313" key="3">
    <source>
        <dbReference type="Proteomes" id="UP000741863"/>
    </source>
</evidence>
<feature type="transmembrane region" description="Helical" evidence="1">
    <location>
        <begin position="33"/>
        <end position="49"/>
    </location>
</feature>
<dbReference type="RefSeq" id="WP_042421029.1">
    <property type="nucleotide sequence ID" value="NZ_JAFBEC010000002.1"/>
</dbReference>
<keyword evidence="1" id="KW-0472">Membrane</keyword>
<evidence type="ECO:0000313" key="2">
    <source>
        <dbReference type="EMBL" id="MBM7631865.1"/>
    </source>
</evidence>
<proteinExistence type="predicted"/>
<feature type="transmembrane region" description="Helical" evidence="1">
    <location>
        <begin position="61"/>
        <end position="80"/>
    </location>
</feature>
<accession>A0ABS2P8Y2</accession>
<feature type="transmembrane region" description="Helical" evidence="1">
    <location>
        <begin position="6"/>
        <end position="26"/>
    </location>
</feature>
<keyword evidence="1" id="KW-1133">Transmembrane helix</keyword>
<protein>
    <submittedName>
        <fullName evidence="2">Positive regulator of sigma E activity</fullName>
    </submittedName>
</protein>
<name>A0ABS2P8Y2_9BACL</name>
<dbReference type="Proteomes" id="UP000741863">
    <property type="component" value="Unassembled WGS sequence"/>
</dbReference>
<sequence>MPPIVLWTVFNPLITFLVGFVIGNILTDKKIKWVVGVILFTAFHLFIVFVNRLDFADVSTWIYLILYNITGFVGIQLAAFRKKKYS</sequence>
<evidence type="ECO:0000256" key="1">
    <source>
        <dbReference type="SAM" id="Phobius"/>
    </source>
</evidence>
<dbReference type="EMBL" id="JAFBEC010000002">
    <property type="protein sequence ID" value="MBM7631865.1"/>
    <property type="molecule type" value="Genomic_DNA"/>
</dbReference>
<keyword evidence="3" id="KW-1185">Reference proteome</keyword>
<gene>
    <name evidence="2" type="ORF">JOD17_000957</name>
</gene>